<proteinExistence type="inferred from homology"/>
<organism evidence="8 9">
    <name type="scientific">Aegilops tauschii subsp. strangulata</name>
    <name type="common">Goatgrass</name>
    <dbReference type="NCBI Taxonomy" id="200361"/>
    <lineage>
        <taxon>Eukaryota</taxon>
        <taxon>Viridiplantae</taxon>
        <taxon>Streptophyta</taxon>
        <taxon>Embryophyta</taxon>
        <taxon>Tracheophyta</taxon>
        <taxon>Spermatophyta</taxon>
        <taxon>Magnoliopsida</taxon>
        <taxon>Liliopsida</taxon>
        <taxon>Poales</taxon>
        <taxon>Poaceae</taxon>
        <taxon>BOP clade</taxon>
        <taxon>Pooideae</taxon>
        <taxon>Triticodae</taxon>
        <taxon>Triticeae</taxon>
        <taxon>Triticinae</taxon>
        <taxon>Aegilops</taxon>
    </lineage>
</organism>
<evidence type="ECO:0000313" key="9">
    <source>
        <dbReference type="Proteomes" id="UP000015105"/>
    </source>
</evidence>
<dbReference type="PANTHER" id="PTHR33479">
    <property type="entry name" value="BOWMAN-BIRK TYPE BRAN TRYPSIN INHIBITOR"/>
    <property type="match status" value="1"/>
</dbReference>
<comment type="similarity">
    <text evidence="1 5">Belongs to the Bowman-Birk serine protease inhibitor family.</text>
</comment>
<dbReference type="CDD" id="cd00023">
    <property type="entry name" value="BBI"/>
    <property type="match status" value="1"/>
</dbReference>
<dbReference type="AlphaFoldDB" id="A0A453DSY2"/>
<dbReference type="RefSeq" id="XP_020171383.2">
    <property type="nucleotide sequence ID" value="XM_020315794.2"/>
</dbReference>
<dbReference type="Gene3D" id="2.10.69.10">
    <property type="entry name" value="Cysteine Protease (Bromelain) Inhibitor, subunit H"/>
    <property type="match status" value="1"/>
</dbReference>
<evidence type="ECO:0000256" key="1">
    <source>
        <dbReference type="ARBA" id="ARBA00008506"/>
    </source>
</evidence>
<reference evidence="9" key="2">
    <citation type="journal article" date="2017" name="Nat. Plants">
        <title>The Aegilops tauschii genome reveals multiple impacts of transposons.</title>
        <authorList>
            <person name="Zhao G."/>
            <person name="Zou C."/>
            <person name="Li K."/>
            <person name="Wang K."/>
            <person name="Li T."/>
            <person name="Gao L."/>
            <person name="Zhang X."/>
            <person name="Wang H."/>
            <person name="Yang Z."/>
            <person name="Liu X."/>
            <person name="Jiang W."/>
            <person name="Mao L."/>
            <person name="Kong X."/>
            <person name="Jiao Y."/>
            <person name="Jia J."/>
        </authorList>
    </citation>
    <scope>NUCLEOTIDE SEQUENCE [LARGE SCALE GENOMIC DNA]</scope>
    <source>
        <strain evidence="9">cv. AL8/78</strain>
    </source>
</reference>
<keyword evidence="2 5" id="KW-0646">Protease inhibitor</keyword>
<reference evidence="9" key="1">
    <citation type="journal article" date="2014" name="Science">
        <title>Ancient hybridizations among the ancestral genomes of bread wheat.</title>
        <authorList>
            <consortium name="International Wheat Genome Sequencing Consortium,"/>
            <person name="Marcussen T."/>
            <person name="Sandve S.R."/>
            <person name="Heier L."/>
            <person name="Spannagl M."/>
            <person name="Pfeifer M."/>
            <person name="Jakobsen K.S."/>
            <person name="Wulff B.B."/>
            <person name="Steuernagel B."/>
            <person name="Mayer K.F."/>
            <person name="Olsen O.A."/>
        </authorList>
    </citation>
    <scope>NUCLEOTIDE SEQUENCE [LARGE SCALE GENOMIC DNA]</scope>
    <source>
        <strain evidence="9">cv. AL8/78</strain>
    </source>
</reference>
<dbReference type="Gramene" id="AET3Gv20068800.1">
    <property type="protein sequence ID" value="AET3Gv20068800.1"/>
    <property type="gene ID" value="AET3Gv20068800"/>
</dbReference>
<dbReference type="GO" id="GO:0004867">
    <property type="term" value="F:serine-type endopeptidase inhibitor activity"/>
    <property type="evidence" value="ECO:0007669"/>
    <property type="project" value="UniProtKB-KW"/>
</dbReference>
<keyword evidence="3 5" id="KW-0722">Serine protease inhibitor</keyword>
<accession>A0A453DSY2</accession>
<evidence type="ECO:0000256" key="3">
    <source>
        <dbReference type="ARBA" id="ARBA00022900"/>
    </source>
</evidence>
<evidence type="ECO:0000259" key="7">
    <source>
        <dbReference type="PROSITE" id="PS00281"/>
    </source>
</evidence>
<dbReference type="InterPro" id="IPR035995">
    <property type="entry name" value="Bowman-Birk_prot_inh"/>
</dbReference>
<dbReference type="GO" id="GO:0005576">
    <property type="term" value="C:extracellular region"/>
    <property type="evidence" value="ECO:0007669"/>
    <property type="project" value="InterPro"/>
</dbReference>
<evidence type="ECO:0000313" key="8">
    <source>
        <dbReference type="EnsemblPlants" id="AET3Gv20068800.1"/>
    </source>
</evidence>
<protein>
    <recommendedName>
        <fullName evidence="7">Bowman-Birk serine protease inhibitors family domain-containing protein</fullName>
    </recommendedName>
</protein>
<evidence type="ECO:0000256" key="2">
    <source>
        <dbReference type="ARBA" id="ARBA00022690"/>
    </source>
</evidence>
<evidence type="ECO:0000256" key="6">
    <source>
        <dbReference type="SAM" id="SignalP"/>
    </source>
</evidence>
<evidence type="ECO:0000256" key="5">
    <source>
        <dbReference type="RuleBase" id="RU003856"/>
    </source>
</evidence>
<dbReference type="InterPro" id="IPR000877">
    <property type="entry name" value="Prot_inh_BBI"/>
</dbReference>
<name>A0A453DSY2_AEGTS</name>
<dbReference type="SUPFAM" id="SSF57247">
    <property type="entry name" value="Bowman-Birk inhibitor, BBI"/>
    <property type="match status" value="1"/>
</dbReference>
<dbReference type="GeneID" id="109756962"/>
<reference evidence="8" key="3">
    <citation type="journal article" date="2017" name="Nature">
        <title>Genome sequence of the progenitor of the wheat D genome Aegilops tauschii.</title>
        <authorList>
            <person name="Luo M.C."/>
            <person name="Gu Y.Q."/>
            <person name="Puiu D."/>
            <person name="Wang H."/>
            <person name="Twardziok S.O."/>
            <person name="Deal K.R."/>
            <person name="Huo N."/>
            <person name="Zhu T."/>
            <person name="Wang L."/>
            <person name="Wang Y."/>
            <person name="McGuire P.E."/>
            <person name="Liu S."/>
            <person name="Long H."/>
            <person name="Ramasamy R.K."/>
            <person name="Rodriguez J.C."/>
            <person name="Van S.L."/>
            <person name="Yuan L."/>
            <person name="Wang Z."/>
            <person name="Xia Z."/>
            <person name="Xiao L."/>
            <person name="Anderson O.D."/>
            <person name="Ouyang S."/>
            <person name="Liang Y."/>
            <person name="Zimin A.V."/>
            <person name="Pertea G."/>
            <person name="Qi P."/>
            <person name="Bennetzen J.L."/>
            <person name="Dai X."/>
            <person name="Dawson M.W."/>
            <person name="Muller H.G."/>
            <person name="Kugler K."/>
            <person name="Rivarola-Duarte L."/>
            <person name="Spannagl M."/>
            <person name="Mayer K.F.X."/>
            <person name="Lu F.H."/>
            <person name="Bevan M.W."/>
            <person name="Leroy P."/>
            <person name="Li P."/>
            <person name="You F.M."/>
            <person name="Sun Q."/>
            <person name="Liu Z."/>
            <person name="Lyons E."/>
            <person name="Wicker T."/>
            <person name="Salzberg S.L."/>
            <person name="Devos K.M."/>
            <person name="Dvorak J."/>
        </authorList>
    </citation>
    <scope>NUCLEOTIDE SEQUENCE [LARGE SCALE GENOMIC DNA]</scope>
    <source>
        <strain evidence="8">cv. AL8/78</strain>
    </source>
</reference>
<reference evidence="8" key="5">
    <citation type="journal article" date="2021" name="G3 (Bethesda)">
        <title>Aegilops tauschii genome assembly Aet v5.0 features greater sequence contiguity and improved annotation.</title>
        <authorList>
            <person name="Wang L."/>
            <person name="Zhu T."/>
            <person name="Rodriguez J.C."/>
            <person name="Deal K.R."/>
            <person name="Dubcovsky J."/>
            <person name="McGuire P.E."/>
            <person name="Lux T."/>
            <person name="Spannagl M."/>
            <person name="Mayer K.F.X."/>
            <person name="Baldrich P."/>
            <person name="Meyers B.C."/>
            <person name="Huo N."/>
            <person name="Gu Y.Q."/>
            <person name="Zhou H."/>
            <person name="Devos K.M."/>
            <person name="Bennetzen J.L."/>
            <person name="Unver T."/>
            <person name="Budak H."/>
            <person name="Gulick P.J."/>
            <person name="Galiba G."/>
            <person name="Kalapos B."/>
            <person name="Nelson D.R."/>
            <person name="Li P."/>
            <person name="You F.M."/>
            <person name="Luo M.C."/>
            <person name="Dvorak J."/>
        </authorList>
    </citation>
    <scope>NUCLEOTIDE SEQUENCE [LARGE SCALE GENOMIC DNA]</scope>
    <source>
        <strain evidence="8">cv. AL8/78</strain>
    </source>
</reference>
<sequence length="132" mass="13920">MDTTTMKRSTATILLLMLSLVSLASAGDVDNTIRLPSDGKGIPDEASMALTGAREKQGGEERPWDCCDRTICTRSIPPVCLCLDQVERCAAACKRCEPADSDRSLYVCRDQYFGDPGPGCTDGAAVAAAGGN</sequence>
<dbReference type="EnsemblPlants" id="AET3Gv20068800.1">
    <property type="protein sequence ID" value="AET3Gv20068800.1"/>
    <property type="gene ID" value="AET3Gv20068800"/>
</dbReference>
<dbReference type="Pfam" id="PF00228">
    <property type="entry name" value="Bowman-Birk_leg"/>
    <property type="match status" value="1"/>
</dbReference>
<feature type="chain" id="PRO_5019520125" description="Bowman-Birk serine protease inhibitors family domain-containing protein" evidence="6">
    <location>
        <begin position="27"/>
        <end position="132"/>
    </location>
</feature>
<dbReference type="SMART" id="SM00269">
    <property type="entry name" value="BowB"/>
    <property type="match status" value="1"/>
</dbReference>
<reference evidence="8" key="4">
    <citation type="submission" date="2019-03" db="UniProtKB">
        <authorList>
            <consortium name="EnsemblPlants"/>
        </authorList>
    </citation>
    <scope>IDENTIFICATION</scope>
</reference>
<keyword evidence="6" id="KW-0732">Signal</keyword>
<keyword evidence="4" id="KW-1015">Disulfide bond</keyword>
<evidence type="ECO:0000256" key="4">
    <source>
        <dbReference type="ARBA" id="ARBA00023157"/>
    </source>
</evidence>
<dbReference type="Proteomes" id="UP000015105">
    <property type="component" value="Chromosome 3D"/>
</dbReference>
<dbReference type="PROSITE" id="PS00281">
    <property type="entry name" value="BOWMAN_BIRK"/>
    <property type="match status" value="1"/>
</dbReference>
<dbReference type="PANTHER" id="PTHR33479:SF22">
    <property type="entry name" value="BOWMAN-BIRK TYPE BRAN TRYPSIN INHIBITOR"/>
    <property type="match status" value="1"/>
</dbReference>
<keyword evidence="9" id="KW-1185">Reference proteome</keyword>
<feature type="domain" description="Bowman-Birk serine protease inhibitors family" evidence="7">
    <location>
        <begin position="82"/>
        <end position="96"/>
    </location>
</feature>
<feature type="signal peptide" evidence="6">
    <location>
        <begin position="1"/>
        <end position="26"/>
    </location>
</feature>